<sequence length="148" mass="17402">MNMAIISPPFIDDQPYHSEIRKLRNIPKRELEWLYNQMHHKHLSFTYSFSNTPTDETTTIQRREPTSAGVRDVAGEPKATGGVPGTRHCVRSKLIVVLVRLFIHEMKVDTPEVRKRDFAHHCFILNIRYPKYSYRFHRQNRHEMGSGS</sequence>
<evidence type="ECO:0000256" key="1">
    <source>
        <dbReference type="SAM" id="MobiDB-lite"/>
    </source>
</evidence>
<evidence type="ECO:0000313" key="2">
    <source>
        <dbReference type="EMBL" id="KAF5785462.1"/>
    </source>
</evidence>
<dbReference type="EMBL" id="CM007899">
    <property type="protein sequence ID" value="OTG10472.1"/>
    <property type="molecule type" value="Genomic_DNA"/>
</dbReference>
<keyword evidence="4" id="KW-1185">Reference proteome</keyword>
<evidence type="ECO:0000313" key="4">
    <source>
        <dbReference type="Proteomes" id="UP000215914"/>
    </source>
</evidence>
<dbReference type="InParanoid" id="A0A251TIN2"/>
<reference evidence="2" key="3">
    <citation type="submission" date="2020-06" db="EMBL/GenBank/DDBJ databases">
        <title>Helianthus annuus Genome sequencing and assembly Release 2.</title>
        <authorList>
            <person name="Gouzy J."/>
            <person name="Langlade N."/>
            <person name="Munos S."/>
        </authorList>
    </citation>
    <scope>NUCLEOTIDE SEQUENCE</scope>
    <source>
        <tissue evidence="2">Leaves</tissue>
    </source>
</reference>
<proteinExistence type="predicted"/>
<dbReference type="EMBL" id="MNCJ02000325">
    <property type="protein sequence ID" value="KAF5785462.1"/>
    <property type="molecule type" value="Genomic_DNA"/>
</dbReference>
<gene>
    <name evidence="3" type="ORF">HannXRQ_Chr10g0287921</name>
    <name evidence="2" type="ORF">HanXRQr2_Chr10g0428971</name>
</gene>
<evidence type="ECO:0000313" key="3">
    <source>
        <dbReference type="EMBL" id="OTG10472.1"/>
    </source>
</evidence>
<name>A0A251TIN2_HELAN</name>
<protein>
    <submittedName>
        <fullName evidence="3">Uncharacterized protein</fullName>
    </submittedName>
</protein>
<reference evidence="3" key="2">
    <citation type="submission" date="2017-02" db="EMBL/GenBank/DDBJ databases">
        <title>Sunflower complete genome.</title>
        <authorList>
            <person name="Langlade N."/>
            <person name="Munos S."/>
        </authorList>
    </citation>
    <scope>NUCLEOTIDE SEQUENCE [LARGE SCALE GENOMIC DNA]</scope>
    <source>
        <tissue evidence="3">Leaves</tissue>
    </source>
</reference>
<accession>A0A251TIN2</accession>
<organism evidence="3 4">
    <name type="scientific">Helianthus annuus</name>
    <name type="common">Common sunflower</name>
    <dbReference type="NCBI Taxonomy" id="4232"/>
    <lineage>
        <taxon>Eukaryota</taxon>
        <taxon>Viridiplantae</taxon>
        <taxon>Streptophyta</taxon>
        <taxon>Embryophyta</taxon>
        <taxon>Tracheophyta</taxon>
        <taxon>Spermatophyta</taxon>
        <taxon>Magnoliopsida</taxon>
        <taxon>eudicotyledons</taxon>
        <taxon>Gunneridae</taxon>
        <taxon>Pentapetalae</taxon>
        <taxon>asterids</taxon>
        <taxon>campanulids</taxon>
        <taxon>Asterales</taxon>
        <taxon>Asteraceae</taxon>
        <taxon>Asteroideae</taxon>
        <taxon>Heliantheae alliance</taxon>
        <taxon>Heliantheae</taxon>
        <taxon>Helianthus</taxon>
    </lineage>
</organism>
<dbReference type="AlphaFoldDB" id="A0A251TIN2"/>
<dbReference type="Gramene" id="mRNA:HanXRQr2_Chr10g0428971">
    <property type="protein sequence ID" value="CDS:HanXRQr2_Chr10g0428971.1"/>
    <property type="gene ID" value="HanXRQr2_Chr10g0428971"/>
</dbReference>
<reference evidence="2 4" key="1">
    <citation type="journal article" date="2017" name="Nature">
        <title>The sunflower genome provides insights into oil metabolism, flowering and Asterid evolution.</title>
        <authorList>
            <person name="Badouin H."/>
            <person name="Gouzy J."/>
            <person name="Grassa C.J."/>
            <person name="Murat F."/>
            <person name="Staton S.E."/>
            <person name="Cottret L."/>
            <person name="Lelandais-Briere C."/>
            <person name="Owens G.L."/>
            <person name="Carrere S."/>
            <person name="Mayjonade B."/>
            <person name="Legrand L."/>
            <person name="Gill N."/>
            <person name="Kane N.C."/>
            <person name="Bowers J.E."/>
            <person name="Hubner S."/>
            <person name="Bellec A."/>
            <person name="Berard A."/>
            <person name="Berges H."/>
            <person name="Blanchet N."/>
            <person name="Boniface M.C."/>
            <person name="Brunel D."/>
            <person name="Catrice O."/>
            <person name="Chaidir N."/>
            <person name="Claudel C."/>
            <person name="Donnadieu C."/>
            <person name="Faraut T."/>
            <person name="Fievet G."/>
            <person name="Helmstetter N."/>
            <person name="King M."/>
            <person name="Knapp S.J."/>
            <person name="Lai Z."/>
            <person name="Le Paslier M.C."/>
            <person name="Lippi Y."/>
            <person name="Lorenzon L."/>
            <person name="Mandel J.R."/>
            <person name="Marage G."/>
            <person name="Marchand G."/>
            <person name="Marquand E."/>
            <person name="Bret-Mestries E."/>
            <person name="Morien E."/>
            <person name="Nambeesan S."/>
            <person name="Nguyen T."/>
            <person name="Pegot-Espagnet P."/>
            <person name="Pouilly N."/>
            <person name="Raftis F."/>
            <person name="Sallet E."/>
            <person name="Schiex T."/>
            <person name="Thomas J."/>
            <person name="Vandecasteele C."/>
            <person name="Vares D."/>
            <person name="Vear F."/>
            <person name="Vautrin S."/>
            <person name="Crespi M."/>
            <person name="Mangin B."/>
            <person name="Burke J.M."/>
            <person name="Salse J."/>
            <person name="Munos S."/>
            <person name="Vincourt P."/>
            <person name="Rieseberg L.H."/>
            <person name="Langlade N.B."/>
        </authorList>
    </citation>
    <scope>NUCLEOTIDE SEQUENCE [LARGE SCALE GENOMIC DNA]</scope>
    <source>
        <strain evidence="4">cv. SF193</strain>
        <tissue evidence="2">Leaves</tissue>
    </source>
</reference>
<feature type="region of interest" description="Disordered" evidence="1">
    <location>
        <begin position="64"/>
        <end position="84"/>
    </location>
</feature>
<dbReference type="Proteomes" id="UP000215914">
    <property type="component" value="Chromosome 10"/>
</dbReference>